<evidence type="ECO:0000259" key="1">
    <source>
        <dbReference type="Pfam" id="PF00027"/>
    </source>
</evidence>
<dbReference type="OrthoDB" id="680421at2"/>
<feature type="domain" description="Cyclic nucleotide-binding" evidence="1">
    <location>
        <begin position="40"/>
        <end position="127"/>
    </location>
</feature>
<protein>
    <submittedName>
        <fullName evidence="2">Crp/Fnr family transcriptional regulator</fullName>
    </submittedName>
</protein>
<comment type="caution">
    <text evidence="2">The sequence shown here is derived from an EMBL/GenBank/DDBJ whole genome shotgun (WGS) entry which is preliminary data.</text>
</comment>
<dbReference type="AlphaFoldDB" id="A0A3S0QIV6"/>
<sequence length="209" mass="23767">MTKPAPSPTPHELLHRQLVDFARLSEADLHLAEGSWVSRRIARHEFFNFRNSVCRYVGFIVRGLFRVYYVDPSTGQEHSLVFVPEGAFITSLKSLLTQEACPYYIEALEDSELLVISVERLQELYAQAHGWERFGRLLAEQYLILQQSKAESLLFESAEQRYLGLLRQFPGVTARVSLGHIASYLGIKGPSLSRIRARLSGKRGARSDE</sequence>
<gene>
    <name evidence="2" type="ORF">EJV47_08860</name>
</gene>
<evidence type="ECO:0000313" key="3">
    <source>
        <dbReference type="Proteomes" id="UP000282184"/>
    </source>
</evidence>
<dbReference type="InterPro" id="IPR000595">
    <property type="entry name" value="cNMP-bd_dom"/>
</dbReference>
<dbReference type="Proteomes" id="UP000282184">
    <property type="component" value="Unassembled WGS sequence"/>
</dbReference>
<evidence type="ECO:0000313" key="2">
    <source>
        <dbReference type="EMBL" id="RTQ50729.1"/>
    </source>
</evidence>
<dbReference type="CDD" id="cd00038">
    <property type="entry name" value="CAP_ED"/>
    <property type="match status" value="1"/>
</dbReference>
<name>A0A3S0QIV6_9BACT</name>
<keyword evidence="3" id="KW-1185">Reference proteome</keyword>
<dbReference type="Pfam" id="PF00027">
    <property type="entry name" value="cNMP_binding"/>
    <property type="match status" value="1"/>
</dbReference>
<dbReference type="InterPro" id="IPR018490">
    <property type="entry name" value="cNMP-bd_dom_sf"/>
</dbReference>
<accession>A0A3S0QIV6</accession>
<reference evidence="2 3" key="1">
    <citation type="submission" date="2018-12" db="EMBL/GenBank/DDBJ databases">
        <title>Hymenobacter gummosus sp. nov., isolated from a spring.</title>
        <authorList>
            <person name="Nie L."/>
        </authorList>
    </citation>
    <scope>NUCLEOTIDE SEQUENCE [LARGE SCALE GENOMIC DNA]</scope>
    <source>
        <strain evidence="2 3">KCTC 52166</strain>
    </source>
</reference>
<dbReference type="InterPro" id="IPR014710">
    <property type="entry name" value="RmlC-like_jellyroll"/>
</dbReference>
<organism evidence="2 3">
    <name type="scientific">Hymenobacter gummosus</name>
    <dbReference type="NCBI Taxonomy" id="1776032"/>
    <lineage>
        <taxon>Bacteria</taxon>
        <taxon>Pseudomonadati</taxon>
        <taxon>Bacteroidota</taxon>
        <taxon>Cytophagia</taxon>
        <taxon>Cytophagales</taxon>
        <taxon>Hymenobacteraceae</taxon>
        <taxon>Hymenobacter</taxon>
    </lineage>
</organism>
<dbReference type="RefSeq" id="WP_126692795.1">
    <property type="nucleotide sequence ID" value="NZ_RXOF01000004.1"/>
</dbReference>
<dbReference type="Gene3D" id="2.60.120.10">
    <property type="entry name" value="Jelly Rolls"/>
    <property type="match status" value="1"/>
</dbReference>
<dbReference type="EMBL" id="RXOF01000004">
    <property type="protein sequence ID" value="RTQ50729.1"/>
    <property type="molecule type" value="Genomic_DNA"/>
</dbReference>
<proteinExistence type="predicted"/>
<dbReference type="SUPFAM" id="SSF51206">
    <property type="entry name" value="cAMP-binding domain-like"/>
    <property type="match status" value="1"/>
</dbReference>